<sequence length="96" mass="10563">MARKCRDVAGHAVILHPIPRLGGPGVIIQIDESKFNHKSEMSKKGLNTSDQNILSYKRSGQPENVFGSDNENVLNAPKTGKIHTRGIVRVTCLRTD</sequence>
<organism evidence="1 2">
    <name type="scientific">Pocillopora damicornis</name>
    <name type="common">Cauliflower coral</name>
    <name type="synonym">Millepora damicornis</name>
    <dbReference type="NCBI Taxonomy" id="46731"/>
    <lineage>
        <taxon>Eukaryota</taxon>
        <taxon>Metazoa</taxon>
        <taxon>Cnidaria</taxon>
        <taxon>Anthozoa</taxon>
        <taxon>Hexacorallia</taxon>
        <taxon>Scleractinia</taxon>
        <taxon>Astrocoeniina</taxon>
        <taxon>Pocilloporidae</taxon>
        <taxon>Pocillopora</taxon>
    </lineage>
</organism>
<evidence type="ECO:0000313" key="2">
    <source>
        <dbReference type="Proteomes" id="UP000275408"/>
    </source>
</evidence>
<proteinExistence type="predicted"/>
<name>A0A3M6UNQ8_POCDA</name>
<dbReference type="Proteomes" id="UP000275408">
    <property type="component" value="Unassembled WGS sequence"/>
</dbReference>
<protein>
    <submittedName>
        <fullName evidence="1">Uncharacterized protein</fullName>
    </submittedName>
</protein>
<dbReference type="EMBL" id="RCHS01001098">
    <property type="protein sequence ID" value="RMX55239.1"/>
    <property type="molecule type" value="Genomic_DNA"/>
</dbReference>
<reference evidence="1 2" key="1">
    <citation type="journal article" date="2018" name="Sci. Rep.">
        <title>Comparative analysis of the Pocillopora damicornis genome highlights role of immune system in coral evolution.</title>
        <authorList>
            <person name="Cunning R."/>
            <person name="Bay R.A."/>
            <person name="Gillette P."/>
            <person name="Baker A.C."/>
            <person name="Traylor-Knowles N."/>
        </authorList>
    </citation>
    <scope>NUCLEOTIDE SEQUENCE [LARGE SCALE GENOMIC DNA]</scope>
    <source>
        <strain evidence="1">RSMAS</strain>
        <tissue evidence="1">Whole animal</tissue>
    </source>
</reference>
<dbReference type="AlphaFoldDB" id="A0A3M6UNQ8"/>
<accession>A0A3M6UNQ8</accession>
<gene>
    <name evidence="1" type="ORF">pdam_00021790</name>
</gene>
<comment type="caution">
    <text evidence="1">The sequence shown here is derived from an EMBL/GenBank/DDBJ whole genome shotgun (WGS) entry which is preliminary data.</text>
</comment>
<evidence type="ECO:0000313" key="1">
    <source>
        <dbReference type="EMBL" id="RMX55239.1"/>
    </source>
</evidence>
<keyword evidence="2" id="KW-1185">Reference proteome</keyword>